<dbReference type="PATRIC" id="fig|1396.535.peg.5449"/>
<dbReference type="EMBL" id="LJKE01000048">
    <property type="protein sequence ID" value="KZD65079.1"/>
    <property type="molecule type" value="Genomic_DNA"/>
</dbReference>
<reference evidence="1 2" key="1">
    <citation type="submission" date="2015-09" db="EMBL/GenBank/DDBJ databases">
        <title>Bacillus cereus food isolates.</title>
        <authorList>
            <person name="Boekhorst J."/>
        </authorList>
    </citation>
    <scope>NUCLEOTIDE SEQUENCE [LARGE SCALE GENOMIC DNA]</scope>
    <source>
        <strain evidence="1 2">B4088</strain>
    </source>
</reference>
<organism evidence="1 2">
    <name type="scientific">Bacillus cereus</name>
    <dbReference type="NCBI Taxonomy" id="1396"/>
    <lineage>
        <taxon>Bacteria</taxon>
        <taxon>Bacillati</taxon>
        <taxon>Bacillota</taxon>
        <taxon>Bacilli</taxon>
        <taxon>Bacillales</taxon>
        <taxon>Bacillaceae</taxon>
        <taxon>Bacillus</taxon>
        <taxon>Bacillus cereus group</taxon>
    </lineage>
</organism>
<proteinExistence type="predicted"/>
<dbReference type="Proteomes" id="UP000076482">
    <property type="component" value="Unassembled WGS sequence"/>
</dbReference>
<accession>A0A164NRE3</accession>
<keyword evidence="1" id="KW-0946">Virion</keyword>
<name>A0A164NRE3_BACCE</name>
<dbReference type="NCBIfam" id="NF047410">
    <property type="entry name" value="CotG_ExsB_Nterm"/>
    <property type="match status" value="1"/>
</dbReference>
<protein>
    <submittedName>
        <fullName evidence="1">Exosporium protein B Spore coat protein G</fullName>
    </submittedName>
</protein>
<dbReference type="AlphaFoldDB" id="A0A164NRE3"/>
<comment type="caution">
    <text evidence="1">The sequence shown here is derived from an EMBL/GenBank/DDBJ whole genome shotgun (WGS) entry which is preliminary data.</text>
</comment>
<keyword evidence="1" id="KW-0167">Capsid protein</keyword>
<sequence>MFSHPFSVLFIQCMRLVLSIHPLSSIYIKLHSCPVQKDVISHIMLRKKSTFSPEYMIRRISMKRDIRKAVEEIKSAGMEDFLHQDPSTFECDDDCTTKIDCSEDCKCPRTRCTRVKHCTFVTKCTHVKKWTFVTKCTRVRVQKWTFVTKVTRRKECVLVTKRTRRKHCTFVTKCVRFEKKFYWTKRCYCKKCEFFPNGHGGSCDDSCDDGKKWNDCKDGGHKFPSCKNKKFDHFWYKKRNC</sequence>
<evidence type="ECO:0000313" key="2">
    <source>
        <dbReference type="Proteomes" id="UP000076482"/>
    </source>
</evidence>
<evidence type="ECO:0000313" key="1">
    <source>
        <dbReference type="EMBL" id="KZD65079.1"/>
    </source>
</evidence>
<gene>
    <name evidence="1" type="ORF">B4088_2924</name>
</gene>